<dbReference type="eggNOG" id="COG0590">
    <property type="taxonomic scope" value="Bacteria"/>
</dbReference>
<dbReference type="PANTHER" id="PTHR11079:SF202">
    <property type="entry name" value="TRNA-SPECIFIC ADENOSINE DEAMINASE"/>
    <property type="match status" value="1"/>
</dbReference>
<dbReference type="CDD" id="cd01285">
    <property type="entry name" value="nucleoside_deaminase"/>
    <property type="match status" value="1"/>
</dbReference>
<evidence type="ECO:0000259" key="9">
    <source>
        <dbReference type="PROSITE" id="PS51747"/>
    </source>
</evidence>
<evidence type="ECO:0000313" key="11">
    <source>
        <dbReference type="Proteomes" id="UP000008457"/>
    </source>
</evidence>
<keyword evidence="3 8" id="KW-0819">tRNA processing</keyword>
<evidence type="ECO:0000256" key="3">
    <source>
        <dbReference type="ARBA" id="ARBA00022694"/>
    </source>
</evidence>
<evidence type="ECO:0000256" key="7">
    <source>
        <dbReference type="ARBA" id="ARBA00048045"/>
    </source>
</evidence>
<gene>
    <name evidence="8" type="primary">tadA</name>
    <name evidence="10" type="ordered locus">Mahau_2311</name>
</gene>
<comment type="subunit">
    <text evidence="2 8">Homodimer.</text>
</comment>
<dbReference type="FunFam" id="3.40.140.10:FF:000005">
    <property type="entry name" value="tRNA-specific adenosine deaminase"/>
    <property type="match status" value="1"/>
</dbReference>
<dbReference type="InterPro" id="IPR016192">
    <property type="entry name" value="APOBEC/CMP_deaminase_Zn-bd"/>
</dbReference>
<reference evidence="11" key="1">
    <citation type="submission" date="2010-11" db="EMBL/GenBank/DDBJ databases">
        <title>The complete genome of Mahella australiensis DSM 15567.</title>
        <authorList>
            <consortium name="US DOE Joint Genome Institute (JGI-PGF)"/>
            <person name="Lucas S."/>
            <person name="Copeland A."/>
            <person name="Lapidus A."/>
            <person name="Bruce D."/>
            <person name="Goodwin L."/>
            <person name="Pitluck S."/>
            <person name="Kyrpides N."/>
            <person name="Mavromatis K."/>
            <person name="Pagani I."/>
            <person name="Ivanova N."/>
            <person name="Teshima H."/>
            <person name="Brettin T."/>
            <person name="Detter J.C."/>
            <person name="Han C."/>
            <person name="Tapia R."/>
            <person name="Land M."/>
            <person name="Hauser L."/>
            <person name="Markowitz V."/>
            <person name="Cheng J.-F."/>
            <person name="Hugenholtz P."/>
            <person name="Woyke T."/>
            <person name="Wu D."/>
            <person name="Spring S."/>
            <person name="Pukall R."/>
            <person name="Steenblock K."/>
            <person name="Schneider S."/>
            <person name="Klenk H.-P."/>
            <person name="Eisen J.A."/>
        </authorList>
    </citation>
    <scope>NUCLEOTIDE SEQUENCE [LARGE SCALE GENOMIC DNA]</scope>
    <source>
        <strain evidence="11">DSM 15567 / CIP 107919 / 50-1 BON</strain>
    </source>
</reference>
<dbReference type="AlphaFoldDB" id="F3ZVT4"/>
<evidence type="ECO:0000256" key="1">
    <source>
        <dbReference type="ARBA" id="ARBA00010669"/>
    </source>
</evidence>
<dbReference type="SUPFAM" id="SSF53927">
    <property type="entry name" value="Cytidine deaminase-like"/>
    <property type="match status" value="1"/>
</dbReference>
<feature type="active site" description="Proton donor" evidence="8">
    <location>
        <position position="59"/>
    </location>
</feature>
<dbReference type="Gene3D" id="3.40.140.10">
    <property type="entry name" value="Cytidine Deaminase, domain 2"/>
    <property type="match status" value="1"/>
</dbReference>
<name>F3ZVT4_MAHA5</name>
<comment type="catalytic activity">
    <reaction evidence="7 8">
        <text>adenosine(34) in tRNA + H2O + H(+) = inosine(34) in tRNA + NH4(+)</text>
        <dbReference type="Rhea" id="RHEA:43168"/>
        <dbReference type="Rhea" id="RHEA-COMP:10373"/>
        <dbReference type="Rhea" id="RHEA-COMP:10374"/>
        <dbReference type="ChEBI" id="CHEBI:15377"/>
        <dbReference type="ChEBI" id="CHEBI:15378"/>
        <dbReference type="ChEBI" id="CHEBI:28938"/>
        <dbReference type="ChEBI" id="CHEBI:74411"/>
        <dbReference type="ChEBI" id="CHEBI:82852"/>
        <dbReference type="EC" id="3.5.4.33"/>
    </reaction>
</comment>
<feature type="binding site" evidence="8">
    <location>
        <position position="87"/>
    </location>
    <ligand>
        <name>Zn(2+)</name>
        <dbReference type="ChEBI" id="CHEBI:29105"/>
        <note>catalytic</note>
    </ligand>
</feature>
<dbReference type="Proteomes" id="UP000008457">
    <property type="component" value="Chromosome"/>
</dbReference>
<dbReference type="HAMAP" id="MF_00972">
    <property type="entry name" value="tRNA_aden_deaminase"/>
    <property type="match status" value="1"/>
</dbReference>
<evidence type="ECO:0000256" key="5">
    <source>
        <dbReference type="ARBA" id="ARBA00022801"/>
    </source>
</evidence>
<comment type="similarity">
    <text evidence="1">Belongs to the cytidine and deoxycytidylate deaminase family. ADAT2 subfamily.</text>
</comment>
<dbReference type="KEGG" id="mas:Mahau_2311"/>
<organism evidence="10 11">
    <name type="scientific">Mahella australiensis (strain DSM 15567 / CIP 107919 / 50-1 BON)</name>
    <dbReference type="NCBI Taxonomy" id="697281"/>
    <lineage>
        <taxon>Bacteria</taxon>
        <taxon>Bacillati</taxon>
        <taxon>Bacillota</taxon>
        <taxon>Clostridia</taxon>
        <taxon>Thermoanaerobacterales</taxon>
        <taxon>Thermoanaerobacterales Family IV. Incertae Sedis</taxon>
        <taxon>Mahella</taxon>
    </lineage>
</organism>
<evidence type="ECO:0000256" key="8">
    <source>
        <dbReference type="HAMAP-Rule" id="MF_00972"/>
    </source>
</evidence>
<keyword evidence="11" id="KW-1185">Reference proteome</keyword>
<dbReference type="InterPro" id="IPR028883">
    <property type="entry name" value="tRNA_aden_deaminase"/>
</dbReference>
<dbReference type="PROSITE" id="PS00903">
    <property type="entry name" value="CYT_DCMP_DEAMINASES_1"/>
    <property type="match status" value="1"/>
</dbReference>
<dbReference type="InterPro" id="IPR002125">
    <property type="entry name" value="CMP_dCMP_dom"/>
</dbReference>
<protein>
    <recommendedName>
        <fullName evidence="8">tRNA-specific adenosine deaminase</fullName>
        <ecNumber evidence="8">3.5.4.33</ecNumber>
    </recommendedName>
</protein>
<dbReference type="GO" id="GO:0052717">
    <property type="term" value="F:tRNA-specific adenosine-34 deaminase activity"/>
    <property type="evidence" value="ECO:0007669"/>
    <property type="project" value="UniProtKB-UniRule"/>
</dbReference>
<dbReference type="PROSITE" id="PS51747">
    <property type="entry name" value="CYT_DCMP_DEAMINASES_2"/>
    <property type="match status" value="1"/>
</dbReference>
<dbReference type="HOGENOM" id="CLU_025810_3_2_9"/>
<reference evidence="10 11" key="2">
    <citation type="journal article" date="2011" name="Stand. Genomic Sci.">
        <title>Complete genome sequence of Mahella australiensis type strain (50-1 BON).</title>
        <authorList>
            <person name="Sikorski J."/>
            <person name="Teshima H."/>
            <person name="Nolan M."/>
            <person name="Lucas S."/>
            <person name="Hammon N."/>
            <person name="Deshpande S."/>
            <person name="Cheng J.F."/>
            <person name="Pitluck S."/>
            <person name="Liolios K."/>
            <person name="Pagani I."/>
            <person name="Ivanova N."/>
            <person name="Huntemann M."/>
            <person name="Mavromatis K."/>
            <person name="Ovchinikova G."/>
            <person name="Pati A."/>
            <person name="Tapia R."/>
            <person name="Han C."/>
            <person name="Goodwin L."/>
            <person name="Chen A."/>
            <person name="Palaniappan K."/>
            <person name="Land M."/>
            <person name="Hauser L."/>
            <person name="Ngatchou-Djao O.D."/>
            <person name="Rohde M."/>
            <person name="Pukall R."/>
            <person name="Spring S."/>
            <person name="Abt B."/>
            <person name="Goker M."/>
            <person name="Detter J.C."/>
            <person name="Woyke T."/>
            <person name="Bristow J."/>
            <person name="Markowitz V."/>
            <person name="Hugenholtz P."/>
            <person name="Eisen J.A."/>
            <person name="Kyrpides N.C."/>
            <person name="Klenk H.P."/>
            <person name="Lapidus A."/>
        </authorList>
    </citation>
    <scope>NUCLEOTIDE SEQUENCE [LARGE SCALE GENOMIC DNA]</scope>
    <source>
        <strain evidence="11">DSM 15567 / CIP 107919 / 50-1 BON</strain>
    </source>
</reference>
<evidence type="ECO:0000256" key="6">
    <source>
        <dbReference type="ARBA" id="ARBA00022833"/>
    </source>
</evidence>
<proteinExistence type="inferred from homology"/>
<dbReference type="EMBL" id="CP002360">
    <property type="protein sequence ID" value="AEE97478.1"/>
    <property type="molecule type" value="Genomic_DNA"/>
</dbReference>
<dbReference type="GO" id="GO:0002100">
    <property type="term" value="P:tRNA wobble adenosine to inosine editing"/>
    <property type="evidence" value="ECO:0007669"/>
    <property type="project" value="UniProtKB-UniRule"/>
</dbReference>
<dbReference type="InterPro" id="IPR016193">
    <property type="entry name" value="Cytidine_deaminase-like"/>
</dbReference>
<dbReference type="Pfam" id="PF00383">
    <property type="entry name" value="dCMP_cyt_deam_1"/>
    <property type="match status" value="1"/>
</dbReference>
<evidence type="ECO:0000256" key="4">
    <source>
        <dbReference type="ARBA" id="ARBA00022723"/>
    </source>
</evidence>
<dbReference type="GO" id="GO:0008270">
    <property type="term" value="F:zinc ion binding"/>
    <property type="evidence" value="ECO:0007669"/>
    <property type="project" value="UniProtKB-UniRule"/>
</dbReference>
<comment type="function">
    <text evidence="8">Catalyzes the deamination of adenosine to inosine at the wobble position 34 of tRNA(Arg2).</text>
</comment>
<dbReference type="RefSeq" id="WP_013781904.1">
    <property type="nucleotide sequence ID" value="NC_015520.1"/>
</dbReference>
<sequence length="156" mass="17510">MSDKIDRLYKFMSEAIKEAELAAAEGEVPIGAVVAKGDEIIGRGHNQVEGLHDATAHAEMLAIRQAMAAINDWRLDGCELYTTLEPCAMCTGAMMLCRIEQLIYGAPDLKWGCAGTLYNLPRDRRFDRNIEIIAGIGEQRCEEMLKKFFENRRNDN</sequence>
<feature type="domain" description="CMP/dCMP-type deaminase" evidence="9">
    <location>
        <begin position="6"/>
        <end position="131"/>
    </location>
</feature>
<evidence type="ECO:0000313" key="10">
    <source>
        <dbReference type="EMBL" id="AEE97478.1"/>
    </source>
</evidence>
<evidence type="ECO:0000256" key="2">
    <source>
        <dbReference type="ARBA" id="ARBA00011738"/>
    </source>
</evidence>
<keyword evidence="6 8" id="KW-0862">Zinc</keyword>
<feature type="binding site" evidence="8">
    <location>
        <position position="57"/>
    </location>
    <ligand>
        <name>Zn(2+)</name>
        <dbReference type="ChEBI" id="CHEBI:29105"/>
        <note>catalytic</note>
    </ligand>
</feature>
<dbReference type="PANTHER" id="PTHR11079">
    <property type="entry name" value="CYTOSINE DEAMINASE FAMILY MEMBER"/>
    <property type="match status" value="1"/>
</dbReference>
<keyword evidence="5 8" id="KW-0378">Hydrolase</keyword>
<dbReference type="EC" id="3.5.4.33" evidence="8"/>
<accession>F3ZVT4</accession>
<comment type="cofactor">
    <cofactor evidence="8">
        <name>Zn(2+)</name>
        <dbReference type="ChEBI" id="CHEBI:29105"/>
    </cofactor>
    <text evidence="8">Binds 1 zinc ion per subunit.</text>
</comment>
<dbReference type="STRING" id="697281.Mahau_2311"/>
<keyword evidence="4 8" id="KW-0479">Metal-binding</keyword>
<feature type="binding site" evidence="8">
    <location>
        <position position="90"/>
    </location>
    <ligand>
        <name>Zn(2+)</name>
        <dbReference type="ChEBI" id="CHEBI:29105"/>
        <note>catalytic</note>
    </ligand>
</feature>